<dbReference type="PANTHER" id="PTHR24321:SF8">
    <property type="entry name" value="ESTRADIOL 17-BETA-DEHYDROGENASE 8-RELATED"/>
    <property type="match status" value="1"/>
</dbReference>
<dbReference type="SMART" id="SM00822">
    <property type="entry name" value="PKS_KR"/>
    <property type="match status" value="1"/>
</dbReference>
<name>A0A172ZGY9_9BACL</name>
<dbReference type="GO" id="GO:0016491">
    <property type="term" value="F:oxidoreductase activity"/>
    <property type="evidence" value="ECO:0007669"/>
    <property type="project" value="UniProtKB-KW"/>
</dbReference>
<dbReference type="PANTHER" id="PTHR24321">
    <property type="entry name" value="DEHYDROGENASES, SHORT CHAIN"/>
    <property type="match status" value="1"/>
</dbReference>
<dbReference type="SUPFAM" id="SSF51735">
    <property type="entry name" value="NAD(P)-binding Rossmann-fold domains"/>
    <property type="match status" value="1"/>
</dbReference>
<evidence type="ECO:0000256" key="2">
    <source>
        <dbReference type="ARBA" id="ARBA00023002"/>
    </source>
</evidence>
<dbReference type="PRINTS" id="PR00081">
    <property type="entry name" value="GDHRDH"/>
</dbReference>
<dbReference type="Gene3D" id="3.40.50.720">
    <property type="entry name" value="NAD(P)-binding Rossmann-like Domain"/>
    <property type="match status" value="1"/>
</dbReference>
<feature type="domain" description="Ketoreductase" evidence="4">
    <location>
        <begin position="6"/>
        <end position="189"/>
    </location>
</feature>
<evidence type="ECO:0000313" key="5">
    <source>
        <dbReference type="EMBL" id="ANF96905.1"/>
    </source>
</evidence>
<keyword evidence="6" id="KW-1185">Reference proteome</keyword>
<dbReference type="EMBL" id="CP013023">
    <property type="protein sequence ID" value="ANF96905.1"/>
    <property type="molecule type" value="Genomic_DNA"/>
</dbReference>
<evidence type="ECO:0000256" key="3">
    <source>
        <dbReference type="ARBA" id="ARBA00023027"/>
    </source>
</evidence>
<dbReference type="RefSeq" id="WP_060535012.1">
    <property type="nucleotide sequence ID" value="NZ_CP013023.1"/>
</dbReference>
<accession>A0A172ZGY9</accession>
<protein>
    <submittedName>
        <fullName evidence="5">3-ketoacyl-ACP reductase</fullName>
    </submittedName>
</protein>
<dbReference type="NCBIfam" id="NF005559">
    <property type="entry name" value="PRK07231.1"/>
    <property type="match status" value="1"/>
</dbReference>
<dbReference type="STRING" id="1616788.AR543_13405"/>
<dbReference type="PRINTS" id="PR00080">
    <property type="entry name" value="SDRFAMILY"/>
</dbReference>
<reference evidence="5 6" key="2">
    <citation type="journal article" date="2016" name="Int. J. Syst. Evol. Microbiol.">
        <title>Paenibacillus bovis sp. nov., isolated from raw yak (Bos grunniens) milk.</title>
        <authorList>
            <person name="Gao C."/>
            <person name="Han J."/>
            <person name="Liu Z."/>
            <person name="Xu X."/>
            <person name="Hang F."/>
            <person name="Wu Z."/>
        </authorList>
    </citation>
    <scope>NUCLEOTIDE SEQUENCE [LARGE SCALE GENOMIC DNA]</scope>
    <source>
        <strain evidence="5 6">BD3526</strain>
    </source>
</reference>
<gene>
    <name evidence="5" type="ORF">AR543_13405</name>
</gene>
<dbReference type="Proteomes" id="UP000078148">
    <property type="component" value="Chromosome"/>
</dbReference>
<evidence type="ECO:0000259" key="4">
    <source>
        <dbReference type="SMART" id="SM00822"/>
    </source>
</evidence>
<dbReference type="CDD" id="cd05233">
    <property type="entry name" value="SDR_c"/>
    <property type="match status" value="1"/>
</dbReference>
<keyword evidence="3" id="KW-0520">NAD</keyword>
<comment type="similarity">
    <text evidence="1">Belongs to the short-chain dehydrogenases/reductases (SDR) family.</text>
</comment>
<evidence type="ECO:0000256" key="1">
    <source>
        <dbReference type="ARBA" id="ARBA00006484"/>
    </source>
</evidence>
<dbReference type="InterPro" id="IPR036291">
    <property type="entry name" value="NAD(P)-bd_dom_sf"/>
</dbReference>
<dbReference type="OrthoDB" id="9803333at2"/>
<dbReference type="InterPro" id="IPR020904">
    <property type="entry name" value="Sc_DH/Rdtase_CS"/>
</dbReference>
<keyword evidence="2" id="KW-0560">Oxidoreductase</keyword>
<dbReference type="Pfam" id="PF13561">
    <property type="entry name" value="adh_short_C2"/>
    <property type="match status" value="1"/>
</dbReference>
<dbReference type="InterPro" id="IPR002347">
    <property type="entry name" value="SDR_fam"/>
</dbReference>
<sequence>MKYTSSTVIVTGAAQGIGRAVAEGYAAEGATVFLSDVKEAEGAAAAASIREQGGQAHFLPCDVQSEEDVQALIQEVVKTTGKIDVLINNAGISRWKSPYELTLDEWDEVMNTNVRACFLISREAAKVMRDHDGGAIVNISSTRAHMSEPNSEAYAASKGGITALTHALAVSLGPDHIRVNAISPGWIENGDYAALKPEDHEQHPAQRVGKPDDIARACMFLTASDNSFITGAELVIDGGMTRKMIYIE</sequence>
<dbReference type="AlphaFoldDB" id="A0A172ZGY9"/>
<dbReference type="KEGG" id="pbv:AR543_13405"/>
<dbReference type="FunFam" id="3.40.50.720:FF:000084">
    <property type="entry name" value="Short-chain dehydrogenase reductase"/>
    <property type="match status" value="1"/>
</dbReference>
<proteinExistence type="inferred from homology"/>
<reference evidence="6" key="1">
    <citation type="submission" date="2015-10" db="EMBL/GenBank/DDBJ databases">
        <title>Genome of Paenibacillus bovis sp. nov.</title>
        <authorList>
            <person name="Wu Z."/>
            <person name="Gao C."/>
            <person name="Liu Z."/>
            <person name="Zheng H."/>
        </authorList>
    </citation>
    <scope>NUCLEOTIDE SEQUENCE [LARGE SCALE GENOMIC DNA]</scope>
    <source>
        <strain evidence="6">BD3526</strain>
    </source>
</reference>
<dbReference type="PROSITE" id="PS00061">
    <property type="entry name" value="ADH_SHORT"/>
    <property type="match status" value="1"/>
</dbReference>
<dbReference type="InterPro" id="IPR057326">
    <property type="entry name" value="KR_dom"/>
</dbReference>
<evidence type="ECO:0000313" key="6">
    <source>
        <dbReference type="Proteomes" id="UP000078148"/>
    </source>
</evidence>
<dbReference type="GO" id="GO:0008206">
    <property type="term" value="P:bile acid metabolic process"/>
    <property type="evidence" value="ECO:0007669"/>
    <property type="project" value="UniProtKB-ARBA"/>
</dbReference>
<organism evidence="5 6">
    <name type="scientific">Paenibacillus bovis</name>
    <dbReference type="NCBI Taxonomy" id="1616788"/>
    <lineage>
        <taxon>Bacteria</taxon>
        <taxon>Bacillati</taxon>
        <taxon>Bacillota</taxon>
        <taxon>Bacilli</taxon>
        <taxon>Bacillales</taxon>
        <taxon>Paenibacillaceae</taxon>
        <taxon>Paenibacillus</taxon>
    </lineage>
</organism>